<feature type="transmembrane region" description="Helical" evidence="2">
    <location>
        <begin position="62"/>
        <end position="86"/>
    </location>
</feature>
<dbReference type="Proteomes" id="UP000008457">
    <property type="component" value="Chromosome"/>
</dbReference>
<evidence type="ECO:0000256" key="1">
    <source>
        <dbReference type="SAM" id="MobiDB-lite"/>
    </source>
</evidence>
<evidence type="ECO:0000256" key="2">
    <source>
        <dbReference type="SAM" id="Phobius"/>
    </source>
</evidence>
<protein>
    <recommendedName>
        <fullName evidence="5">DUF4190 domain-containing protein</fullName>
    </recommendedName>
</protein>
<feature type="region of interest" description="Disordered" evidence="1">
    <location>
        <begin position="245"/>
        <end position="274"/>
    </location>
</feature>
<dbReference type="RefSeq" id="WP_013780222.1">
    <property type="nucleotide sequence ID" value="NC_015520.1"/>
</dbReference>
<reference evidence="3 4" key="2">
    <citation type="journal article" date="2011" name="Stand. Genomic Sci.">
        <title>Complete genome sequence of Mahella australiensis type strain (50-1 BON).</title>
        <authorList>
            <person name="Sikorski J."/>
            <person name="Teshima H."/>
            <person name="Nolan M."/>
            <person name="Lucas S."/>
            <person name="Hammon N."/>
            <person name="Deshpande S."/>
            <person name="Cheng J.F."/>
            <person name="Pitluck S."/>
            <person name="Liolios K."/>
            <person name="Pagani I."/>
            <person name="Ivanova N."/>
            <person name="Huntemann M."/>
            <person name="Mavromatis K."/>
            <person name="Ovchinikova G."/>
            <person name="Pati A."/>
            <person name="Tapia R."/>
            <person name="Han C."/>
            <person name="Goodwin L."/>
            <person name="Chen A."/>
            <person name="Palaniappan K."/>
            <person name="Land M."/>
            <person name="Hauser L."/>
            <person name="Ngatchou-Djao O.D."/>
            <person name="Rohde M."/>
            <person name="Pukall R."/>
            <person name="Spring S."/>
            <person name="Abt B."/>
            <person name="Goker M."/>
            <person name="Detter J.C."/>
            <person name="Woyke T."/>
            <person name="Bristow J."/>
            <person name="Markowitz V."/>
            <person name="Hugenholtz P."/>
            <person name="Eisen J.A."/>
            <person name="Kyrpides N.C."/>
            <person name="Klenk H.P."/>
            <person name="Lapidus A."/>
        </authorList>
    </citation>
    <scope>NUCLEOTIDE SEQUENCE [LARGE SCALE GENOMIC DNA]</scope>
    <source>
        <strain evidence="4">DSM 15567 / CIP 107919 / 50-1 BON</strain>
    </source>
</reference>
<evidence type="ECO:0000313" key="3">
    <source>
        <dbReference type="EMBL" id="AEE95789.1"/>
    </source>
</evidence>
<evidence type="ECO:0000313" key="4">
    <source>
        <dbReference type="Proteomes" id="UP000008457"/>
    </source>
</evidence>
<dbReference type="KEGG" id="mas:Mahau_0586"/>
<keyword evidence="2" id="KW-1133">Transmembrane helix</keyword>
<feature type="compositionally biased region" description="Polar residues" evidence="1">
    <location>
        <begin position="245"/>
        <end position="266"/>
    </location>
</feature>
<accession>F3ZZX1</accession>
<gene>
    <name evidence="3" type="ordered locus">Mahau_0586</name>
</gene>
<dbReference type="AlphaFoldDB" id="F3ZZX1"/>
<keyword evidence="2" id="KW-0472">Membrane</keyword>
<dbReference type="HOGENOM" id="CLU_645289_0_0_9"/>
<keyword evidence="2" id="KW-0812">Transmembrane</keyword>
<dbReference type="eggNOG" id="ENOG50339PN">
    <property type="taxonomic scope" value="Bacteria"/>
</dbReference>
<dbReference type="OrthoDB" id="1730189at2"/>
<keyword evidence="4" id="KW-1185">Reference proteome</keyword>
<reference evidence="4" key="1">
    <citation type="submission" date="2010-11" db="EMBL/GenBank/DDBJ databases">
        <title>The complete genome of Mahella australiensis DSM 15567.</title>
        <authorList>
            <consortium name="US DOE Joint Genome Institute (JGI-PGF)"/>
            <person name="Lucas S."/>
            <person name="Copeland A."/>
            <person name="Lapidus A."/>
            <person name="Bruce D."/>
            <person name="Goodwin L."/>
            <person name="Pitluck S."/>
            <person name="Kyrpides N."/>
            <person name="Mavromatis K."/>
            <person name="Pagani I."/>
            <person name="Ivanova N."/>
            <person name="Teshima H."/>
            <person name="Brettin T."/>
            <person name="Detter J.C."/>
            <person name="Han C."/>
            <person name="Tapia R."/>
            <person name="Land M."/>
            <person name="Hauser L."/>
            <person name="Markowitz V."/>
            <person name="Cheng J.-F."/>
            <person name="Hugenholtz P."/>
            <person name="Woyke T."/>
            <person name="Wu D."/>
            <person name="Spring S."/>
            <person name="Pukall R."/>
            <person name="Steenblock K."/>
            <person name="Schneider S."/>
            <person name="Klenk H.-P."/>
            <person name="Eisen J.A."/>
        </authorList>
    </citation>
    <scope>NUCLEOTIDE SEQUENCE [LARGE SCALE GENOMIC DNA]</scope>
    <source>
        <strain evidence="4">DSM 15567 / CIP 107919 / 50-1 BON</strain>
    </source>
</reference>
<sequence length="425" mass="45853">MDELQQPVPEDSIKPKKDHAMLSLILGLIGIIAWIIPIIGFPVTIIGLICGVNSLKGNRRGIALAGTILSVIFLLATTVNSVSGAYQGATGQLEQTPVWHMLDLNFETNGNVATAVELLKNMTAEQLRQDAITVDSGLATKELLKYYGKVLKFSGTVAVVQDYSPGSRAAAFFNEGDQCGEIVFHSDDAAKAPISYIHLNNIGDLTAGEYVTVYGFAVGHLNVENELGGETTQLVVIGKAFDKQANPSPAQEQSSGENEQAVSQPDQETESNEENIYIPGLMSGDIKVNLEQTWGLQFTGPKIGEEFAQDNGEALDPDTGAILTCTIFEDSPLNIKWVDFMIDASPVIGLIDADTINSLAEGYFGYCATIPYDGADPEKAKQWVEDNAKKAIKPGTVLSTQIGSASFEMFGTEYMRTLRIKPFTE</sequence>
<dbReference type="EMBL" id="CP002360">
    <property type="protein sequence ID" value="AEE95789.1"/>
    <property type="molecule type" value="Genomic_DNA"/>
</dbReference>
<proteinExistence type="predicted"/>
<name>F3ZZX1_MAHA5</name>
<evidence type="ECO:0008006" key="5">
    <source>
        <dbReference type="Google" id="ProtNLM"/>
    </source>
</evidence>
<organism evidence="3 4">
    <name type="scientific">Mahella australiensis (strain DSM 15567 / CIP 107919 / 50-1 BON)</name>
    <dbReference type="NCBI Taxonomy" id="697281"/>
    <lineage>
        <taxon>Bacteria</taxon>
        <taxon>Bacillati</taxon>
        <taxon>Bacillota</taxon>
        <taxon>Clostridia</taxon>
        <taxon>Thermoanaerobacterales</taxon>
        <taxon>Thermoanaerobacterales Family IV. Incertae Sedis</taxon>
        <taxon>Mahella</taxon>
    </lineage>
</organism>
<feature type="transmembrane region" description="Helical" evidence="2">
    <location>
        <begin position="20"/>
        <end position="50"/>
    </location>
</feature>
<dbReference type="STRING" id="697281.Mahau_0586"/>